<dbReference type="SUPFAM" id="SSF159774">
    <property type="entry name" value="YerB-like"/>
    <property type="match status" value="1"/>
</dbReference>
<evidence type="ECO:0000313" key="4">
    <source>
        <dbReference type="Proteomes" id="UP000177126"/>
    </source>
</evidence>
<evidence type="ECO:0000259" key="1">
    <source>
        <dbReference type="Pfam" id="PF11258"/>
    </source>
</evidence>
<dbReference type="InterPro" id="IPR023158">
    <property type="entry name" value="YerB-like_sf"/>
</dbReference>
<dbReference type="Pfam" id="PF17479">
    <property type="entry name" value="DUF3048_C"/>
    <property type="match status" value="1"/>
</dbReference>
<dbReference type="InterPro" id="IPR021416">
    <property type="entry name" value="DUF3048_N"/>
</dbReference>
<gene>
    <name evidence="3" type="ORF">A3B04_00565</name>
</gene>
<dbReference type="AlphaFoldDB" id="A0A1G2FXV8"/>
<dbReference type="Gene3D" id="3.50.90.10">
    <property type="entry name" value="YerB-like"/>
    <property type="match status" value="1"/>
</dbReference>
<proteinExistence type="predicted"/>
<feature type="domain" description="DUF3048" evidence="1">
    <location>
        <begin position="32"/>
        <end position="165"/>
    </location>
</feature>
<sequence>DISIGKSGAKFTPPGVTPELSKSSISGLACTNAERRPMAVMLAGDSVARPLSGLSEADLVFNMPVITNSMTRFMAVYICNSPKEIGSVRSSRDDFIPLARGLDAIFAHWGGSHFALDELTKGVVDNIDALANPFSAYFRKSGIASPHNGFTSGTRLYGAAEKMGYRQKENFSGYLHLAESTKTNGATTKTLSIGFPGSFAVKYVYDPEDNSYWRWRGGTKEIDKNTGRQIEAKNVAIMIAQSRQIEGQYNDVNVEGSGKAQIYRNGEEILGTWKKSAASQTSKLYFYDSAGNEVKFVPGQIWVEIVQPNQTIIYK</sequence>
<protein>
    <recommendedName>
        <fullName evidence="5">DUF3048 domain-containing protein</fullName>
    </recommendedName>
</protein>
<accession>A0A1G2FXV8</accession>
<feature type="non-terminal residue" evidence="3">
    <location>
        <position position="1"/>
    </location>
</feature>
<evidence type="ECO:0008006" key="5">
    <source>
        <dbReference type="Google" id="ProtNLM"/>
    </source>
</evidence>
<dbReference type="Proteomes" id="UP000177126">
    <property type="component" value="Unassembled WGS sequence"/>
</dbReference>
<evidence type="ECO:0000313" key="3">
    <source>
        <dbReference type="EMBL" id="OGZ42401.1"/>
    </source>
</evidence>
<feature type="domain" description="DUF3048" evidence="2">
    <location>
        <begin position="200"/>
        <end position="303"/>
    </location>
</feature>
<reference evidence="3 4" key="1">
    <citation type="journal article" date="2016" name="Nat. Commun.">
        <title>Thousands of microbial genomes shed light on interconnected biogeochemical processes in an aquifer system.</title>
        <authorList>
            <person name="Anantharaman K."/>
            <person name="Brown C.T."/>
            <person name="Hug L.A."/>
            <person name="Sharon I."/>
            <person name="Castelle C.J."/>
            <person name="Probst A.J."/>
            <person name="Thomas B.C."/>
            <person name="Singh A."/>
            <person name="Wilkins M.J."/>
            <person name="Karaoz U."/>
            <person name="Brodie E.L."/>
            <person name="Williams K.H."/>
            <person name="Hubbard S.S."/>
            <person name="Banfield J.F."/>
        </authorList>
    </citation>
    <scope>NUCLEOTIDE SEQUENCE [LARGE SCALE GENOMIC DNA]</scope>
</reference>
<name>A0A1G2FXV8_9BACT</name>
<comment type="caution">
    <text evidence="3">The sequence shown here is derived from an EMBL/GenBank/DDBJ whole genome shotgun (WGS) entry which is preliminary data.</text>
</comment>
<organism evidence="3 4">
    <name type="scientific">Candidatus Portnoybacteria bacterium RIFCSPLOWO2_02_FULL_39_11</name>
    <dbReference type="NCBI Taxonomy" id="1802001"/>
    <lineage>
        <taxon>Bacteria</taxon>
        <taxon>Candidatus Portnoyibacteriota</taxon>
    </lineage>
</organism>
<evidence type="ECO:0000259" key="2">
    <source>
        <dbReference type="Pfam" id="PF17479"/>
    </source>
</evidence>
<dbReference type="Pfam" id="PF11258">
    <property type="entry name" value="DUF3048"/>
    <property type="match status" value="1"/>
</dbReference>
<dbReference type="EMBL" id="MHNF01000001">
    <property type="protein sequence ID" value="OGZ42401.1"/>
    <property type="molecule type" value="Genomic_DNA"/>
</dbReference>
<dbReference type="InterPro" id="IPR035328">
    <property type="entry name" value="DUF3048_C"/>
</dbReference>